<dbReference type="AlphaFoldDB" id="D5BN91"/>
<dbReference type="PANTHER" id="PTHR34598">
    <property type="entry name" value="BLL6449 PROTEIN"/>
    <property type="match status" value="1"/>
</dbReference>
<sequence length="271" mass="30092">MESGLERTSVIAPLQYIAARGAVAEFVASQAGGAAATHPGEYNIVDVEIANGRGQNFSIDREGFQLVAQPSAVSDFYDDLLISDIYEAEVKALIKSVTGADQVHIFDHTRRAATDSLRKAVKSREPASVIHNDYTDFSAIQRLRDLLPDQAEDRLQKRFAIVNVWRSIHGTVETFPMAFCDSTSVVIDDLVAVKRLSNDRIGEIQYALHNPNHRWFYFPAMKMDEAALIKTYDSATDGRARFTIHSAFDDPSAAADAAPRQSIETRCFVFF</sequence>
<gene>
    <name evidence="1" type="ordered locus">SAR116_2041</name>
</gene>
<dbReference type="GO" id="GO:0016491">
    <property type="term" value="F:oxidoreductase activity"/>
    <property type="evidence" value="ECO:0007669"/>
    <property type="project" value="InterPro"/>
</dbReference>
<dbReference type="HOGENOM" id="CLU_042688_2_0_5"/>
<evidence type="ECO:0000313" key="2">
    <source>
        <dbReference type="Proteomes" id="UP000007460"/>
    </source>
</evidence>
<dbReference type="eggNOG" id="ENOG502Z9FC">
    <property type="taxonomic scope" value="Bacteria"/>
</dbReference>
<keyword evidence="2" id="KW-1185">Reference proteome</keyword>
<dbReference type="KEGG" id="apb:SAR116_2041"/>
<evidence type="ECO:0000313" key="1">
    <source>
        <dbReference type="EMBL" id="ADE40284.1"/>
    </source>
</evidence>
<dbReference type="Proteomes" id="UP000007460">
    <property type="component" value="Chromosome"/>
</dbReference>
<name>D5BN91_PUNMI</name>
<organism evidence="1 2">
    <name type="scientific">Puniceispirillum marinum (strain IMCC1322)</name>
    <dbReference type="NCBI Taxonomy" id="488538"/>
    <lineage>
        <taxon>Bacteria</taxon>
        <taxon>Pseudomonadati</taxon>
        <taxon>Pseudomonadota</taxon>
        <taxon>Alphaproteobacteria</taxon>
        <taxon>Candidatus Puniceispirillales</taxon>
        <taxon>Candidatus Puniceispirillaceae</taxon>
        <taxon>Candidatus Puniceispirillum</taxon>
    </lineage>
</organism>
<accession>D5BN91</accession>
<dbReference type="STRING" id="488538.SAR116_2041"/>
<dbReference type="EMBL" id="CP001751">
    <property type="protein sequence ID" value="ADE40284.1"/>
    <property type="molecule type" value="Genomic_DNA"/>
</dbReference>
<dbReference type="PANTHER" id="PTHR34598:SF3">
    <property type="entry name" value="OXIDOREDUCTASE AN1597"/>
    <property type="match status" value="1"/>
</dbReference>
<proteinExistence type="predicted"/>
<dbReference type="NCBIfam" id="NF041278">
    <property type="entry name" value="CmcJ_NvfI_EfuI"/>
    <property type="match status" value="1"/>
</dbReference>
<protein>
    <recommendedName>
        <fullName evidence="3">Methyltransferase</fullName>
    </recommendedName>
</protein>
<evidence type="ECO:0008006" key="3">
    <source>
        <dbReference type="Google" id="ProtNLM"/>
    </source>
</evidence>
<reference evidence="1 2" key="1">
    <citation type="journal article" date="2010" name="J. Bacteriol.">
        <title>Complete genome sequence of "Candidatus Puniceispirillum marinum" IMCC1322, a representative of the SAR116 clade in the Alphaproteobacteria.</title>
        <authorList>
            <person name="Oh H.M."/>
            <person name="Kwon K.K."/>
            <person name="Kang I."/>
            <person name="Kang S.G."/>
            <person name="Lee J.H."/>
            <person name="Kim S.J."/>
            <person name="Cho J.C."/>
        </authorList>
    </citation>
    <scope>NUCLEOTIDE SEQUENCE [LARGE SCALE GENOMIC DNA]</scope>
    <source>
        <strain evidence="1 2">IMCC1322</strain>
    </source>
</reference>
<dbReference type="InterPro" id="IPR044053">
    <property type="entry name" value="AsaB-like"/>
</dbReference>